<dbReference type="EMBL" id="CP023741">
    <property type="protein sequence ID" value="ATI83200.1"/>
    <property type="molecule type" value="Genomic_DNA"/>
</dbReference>
<dbReference type="InterPro" id="IPR001129">
    <property type="entry name" value="Membr-assoc_MAPEG"/>
</dbReference>
<comment type="subcellular location">
    <subcellularLocation>
        <location evidence="1">Membrane</location>
    </subcellularLocation>
</comment>
<name>A0A291N7V6_SPHYA</name>
<dbReference type="Pfam" id="PF01124">
    <property type="entry name" value="MAPEG"/>
    <property type="match status" value="1"/>
</dbReference>
<protein>
    <recommendedName>
        <fullName evidence="8">MAPEG family protein</fullName>
    </recommendedName>
</protein>
<keyword evidence="2 5" id="KW-0812">Transmembrane</keyword>
<reference evidence="6 7" key="1">
    <citation type="submission" date="2017-10" db="EMBL/GenBank/DDBJ databases">
        <title>Sphingobium yanoikuyae S72.</title>
        <authorList>
            <person name="Sanchez E."/>
            <person name="Bustos P."/>
            <person name="Mendoza P."/>
            <person name="Guo X."/>
            <person name="Mendoza A."/>
        </authorList>
    </citation>
    <scope>NUCLEOTIDE SEQUENCE [LARGE SCALE GENOMIC DNA]</scope>
    <source>
        <strain evidence="6 7">S72</strain>
    </source>
</reference>
<gene>
    <name evidence="6" type="ORF">A6768_07850</name>
</gene>
<evidence type="ECO:0000256" key="2">
    <source>
        <dbReference type="ARBA" id="ARBA00022692"/>
    </source>
</evidence>
<dbReference type="PANTHER" id="PTHR35371:SF1">
    <property type="entry name" value="BLR7753 PROTEIN"/>
    <property type="match status" value="1"/>
</dbReference>
<dbReference type="KEGG" id="sya:A6768_07850"/>
<organism evidence="6 7">
    <name type="scientific">Sphingobium yanoikuyae</name>
    <name type="common">Sphingomonas yanoikuyae</name>
    <dbReference type="NCBI Taxonomy" id="13690"/>
    <lineage>
        <taxon>Bacteria</taxon>
        <taxon>Pseudomonadati</taxon>
        <taxon>Pseudomonadota</taxon>
        <taxon>Alphaproteobacteria</taxon>
        <taxon>Sphingomonadales</taxon>
        <taxon>Sphingomonadaceae</taxon>
        <taxon>Sphingobium</taxon>
    </lineage>
</organism>
<dbReference type="InterPro" id="IPR023352">
    <property type="entry name" value="MAPEG-like_dom_sf"/>
</dbReference>
<accession>A0A291N7V6</accession>
<keyword evidence="4 5" id="KW-0472">Membrane</keyword>
<feature type="transmembrane region" description="Helical" evidence="5">
    <location>
        <begin position="159"/>
        <end position="188"/>
    </location>
</feature>
<sequence>MRKSVEPSFQMVRRGQINRMIGQTIRVPCHVCSSGFLRGSDNSHFLGADRASGRRTGRVCMSPDLYSLVATGLLLIFLAFVSTALYGKQVGNPALLGNREGLPEPIGAALRARRAHLNLLENAVPFAIAVFAARMLGSVSGIVATAAVVFVAARIVHAVAYIAGIAGVRTFAWLAGVVATIVIGFAAVA</sequence>
<evidence type="ECO:0008006" key="8">
    <source>
        <dbReference type="Google" id="ProtNLM"/>
    </source>
</evidence>
<keyword evidence="3 5" id="KW-1133">Transmembrane helix</keyword>
<dbReference type="GO" id="GO:0016020">
    <property type="term" value="C:membrane"/>
    <property type="evidence" value="ECO:0007669"/>
    <property type="project" value="UniProtKB-SubCell"/>
</dbReference>
<feature type="transmembrane region" description="Helical" evidence="5">
    <location>
        <begin position="126"/>
        <end position="152"/>
    </location>
</feature>
<evidence type="ECO:0000313" key="6">
    <source>
        <dbReference type="EMBL" id="ATI83200.1"/>
    </source>
</evidence>
<dbReference type="PANTHER" id="PTHR35371">
    <property type="entry name" value="INNER MEMBRANE PROTEIN"/>
    <property type="match status" value="1"/>
</dbReference>
<dbReference type="AlphaFoldDB" id="A0A291N7V6"/>
<evidence type="ECO:0000256" key="5">
    <source>
        <dbReference type="SAM" id="Phobius"/>
    </source>
</evidence>
<evidence type="ECO:0000256" key="4">
    <source>
        <dbReference type="ARBA" id="ARBA00023136"/>
    </source>
</evidence>
<feature type="transmembrane region" description="Helical" evidence="5">
    <location>
        <begin position="65"/>
        <end position="86"/>
    </location>
</feature>
<evidence type="ECO:0000313" key="7">
    <source>
        <dbReference type="Proteomes" id="UP000219422"/>
    </source>
</evidence>
<dbReference type="Gene3D" id="1.20.120.550">
    <property type="entry name" value="Membrane associated eicosanoid/glutathione metabolism-like domain"/>
    <property type="match status" value="1"/>
</dbReference>
<dbReference type="Proteomes" id="UP000219422">
    <property type="component" value="Chromosome"/>
</dbReference>
<proteinExistence type="predicted"/>
<dbReference type="SUPFAM" id="SSF161084">
    <property type="entry name" value="MAPEG domain-like"/>
    <property type="match status" value="1"/>
</dbReference>
<evidence type="ECO:0000256" key="1">
    <source>
        <dbReference type="ARBA" id="ARBA00004370"/>
    </source>
</evidence>
<evidence type="ECO:0000256" key="3">
    <source>
        <dbReference type="ARBA" id="ARBA00022989"/>
    </source>
</evidence>